<dbReference type="Gene3D" id="3.40.50.1110">
    <property type="entry name" value="SGNH hydrolase"/>
    <property type="match status" value="1"/>
</dbReference>
<evidence type="ECO:0000313" key="1">
    <source>
        <dbReference type="EMBL" id="AZQ36209.1"/>
    </source>
</evidence>
<dbReference type="Proteomes" id="UP000280298">
    <property type="component" value="Chromosome"/>
</dbReference>
<dbReference type="OrthoDB" id="3404679at2"/>
<name>A0A3Q9EPS7_9ACTN</name>
<dbReference type="SUPFAM" id="SSF52266">
    <property type="entry name" value="SGNH hydrolase"/>
    <property type="match status" value="1"/>
</dbReference>
<protein>
    <recommendedName>
        <fullName evidence="3">SGNH hydrolase-type esterase domain-containing protein</fullName>
    </recommendedName>
</protein>
<dbReference type="KEGG" id="scya:EJ357_24290"/>
<dbReference type="InterPro" id="IPR036514">
    <property type="entry name" value="SGNH_hydro_sf"/>
</dbReference>
<dbReference type="AlphaFoldDB" id="A0A3Q9EPS7"/>
<keyword evidence="2" id="KW-1185">Reference proteome</keyword>
<gene>
    <name evidence="1" type="ORF">EJ357_24290</name>
</gene>
<accession>A0A3Q9EPS7</accession>
<proteinExistence type="predicted"/>
<organism evidence="1 2">
    <name type="scientific">Streptomyces cyaneochromogenes</name>
    <dbReference type="NCBI Taxonomy" id="2496836"/>
    <lineage>
        <taxon>Bacteria</taxon>
        <taxon>Bacillati</taxon>
        <taxon>Actinomycetota</taxon>
        <taxon>Actinomycetes</taxon>
        <taxon>Kitasatosporales</taxon>
        <taxon>Streptomycetaceae</taxon>
        <taxon>Streptomyces</taxon>
    </lineage>
</organism>
<evidence type="ECO:0008006" key="3">
    <source>
        <dbReference type="Google" id="ProtNLM"/>
    </source>
</evidence>
<reference evidence="1 2" key="1">
    <citation type="journal article" date="2019" name="Int. J. Syst. Evol. Microbiol.">
        <title>Streptomyces cyaneochromogenes sp. nov., a blue pigment-producing actinomycete from manganese-contaminated soil.</title>
        <authorList>
            <person name="Tang X."/>
            <person name="Zhao J."/>
            <person name="Li K."/>
            <person name="Chen Z."/>
            <person name="Sun Y."/>
            <person name="Gao J."/>
        </authorList>
    </citation>
    <scope>NUCLEOTIDE SEQUENCE [LARGE SCALE GENOMIC DNA]</scope>
    <source>
        <strain evidence="1 2">MK-45</strain>
    </source>
</reference>
<sequence length="109" mass="11684">MEEPLRRPRPRNGTPPAGLPFAVVALAVPAVIVAQRTVVLVTVHGPVTWKDRVNSAIRQTAEAHANVVVADWDRAVQGKDDLLANDGIHPGPTAAKLYAKTVAQALERK</sequence>
<dbReference type="RefSeq" id="WP_126393665.1">
    <property type="nucleotide sequence ID" value="NZ_CP034539.1"/>
</dbReference>
<evidence type="ECO:0000313" key="2">
    <source>
        <dbReference type="Proteomes" id="UP000280298"/>
    </source>
</evidence>
<dbReference type="EMBL" id="CP034539">
    <property type="protein sequence ID" value="AZQ36209.1"/>
    <property type="molecule type" value="Genomic_DNA"/>
</dbReference>